<dbReference type="AlphaFoldDB" id="G3JCI9"/>
<evidence type="ECO:0000313" key="3">
    <source>
        <dbReference type="Proteomes" id="UP000001610"/>
    </source>
</evidence>
<dbReference type="VEuPathDB" id="FungiDB:CCM_02070"/>
<dbReference type="Proteomes" id="UP000001610">
    <property type="component" value="Unassembled WGS sequence"/>
</dbReference>
<dbReference type="EMBL" id="JH126400">
    <property type="protein sequence ID" value="EGX93801.1"/>
    <property type="molecule type" value="Genomic_DNA"/>
</dbReference>
<keyword evidence="3" id="KW-1185">Reference proteome</keyword>
<feature type="compositionally biased region" description="Basic and acidic residues" evidence="1">
    <location>
        <begin position="152"/>
        <end position="161"/>
    </location>
</feature>
<dbReference type="GeneID" id="18164099"/>
<protein>
    <submittedName>
        <fullName evidence="2">Uncharacterized protein</fullName>
    </submittedName>
</protein>
<accession>G3JCI9</accession>
<dbReference type="HOGENOM" id="CLU_1111341_0_0_1"/>
<dbReference type="InParanoid" id="G3JCI9"/>
<feature type="region of interest" description="Disordered" evidence="1">
    <location>
        <begin position="120"/>
        <end position="174"/>
    </location>
</feature>
<evidence type="ECO:0000313" key="2">
    <source>
        <dbReference type="EMBL" id="EGX93801.1"/>
    </source>
</evidence>
<reference evidence="2 3" key="1">
    <citation type="journal article" date="2011" name="Genome Biol.">
        <title>Genome sequence of the insect pathogenic fungus Cordyceps militaris, a valued traditional Chinese medicine.</title>
        <authorList>
            <person name="Zheng P."/>
            <person name="Xia Y."/>
            <person name="Xiao G."/>
            <person name="Xiong C."/>
            <person name="Hu X."/>
            <person name="Zhang S."/>
            <person name="Zheng H."/>
            <person name="Huang Y."/>
            <person name="Zhou Y."/>
            <person name="Wang S."/>
            <person name="Zhao G.P."/>
            <person name="Liu X."/>
            <person name="St Leger R.J."/>
            <person name="Wang C."/>
        </authorList>
    </citation>
    <scope>NUCLEOTIDE SEQUENCE [LARGE SCALE GENOMIC DNA]</scope>
    <source>
        <strain evidence="2 3">CM01</strain>
    </source>
</reference>
<name>G3JCI9_CORMM</name>
<dbReference type="RefSeq" id="XP_006667287.1">
    <property type="nucleotide sequence ID" value="XM_006667224.1"/>
</dbReference>
<dbReference type="KEGG" id="cmt:CCM_02070"/>
<proteinExistence type="predicted"/>
<evidence type="ECO:0000256" key="1">
    <source>
        <dbReference type="SAM" id="MobiDB-lite"/>
    </source>
</evidence>
<gene>
    <name evidence="2" type="ORF">CCM_02070</name>
</gene>
<sequence length="250" mass="28146">MFQKAFERLVHVIRARFSSADSSAVFSSDTVMTKRLLHEAVVVAQSFTRHRRHYRIIRFAAGAVIPPQHCPRPLVLLADEAPFSSLAQSRSEDRQWIAHLQVAANTAAWTVARSCMDGDVRREHGASSCTTAREETRHGNNPTHGTGGTTTREGRDVHLDRQPPTPPPPPAQASQKSLVYLGGRRGYYFASPDIDFFFWHPMESFSAAHTTIEVNVDGDDHMMRICRKGRPSHQDVQMYIVWQKLTILST</sequence>
<organism evidence="2 3">
    <name type="scientific">Cordyceps militaris (strain CM01)</name>
    <name type="common">Caterpillar fungus</name>
    <dbReference type="NCBI Taxonomy" id="983644"/>
    <lineage>
        <taxon>Eukaryota</taxon>
        <taxon>Fungi</taxon>
        <taxon>Dikarya</taxon>
        <taxon>Ascomycota</taxon>
        <taxon>Pezizomycotina</taxon>
        <taxon>Sordariomycetes</taxon>
        <taxon>Hypocreomycetidae</taxon>
        <taxon>Hypocreales</taxon>
        <taxon>Cordycipitaceae</taxon>
        <taxon>Cordyceps</taxon>
    </lineage>
</organism>